<protein>
    <submittedName>
        <fullName evidence="1">Uncharacterized protein</fullName>
    </submittedName>
</protein>
<proteinExistence type="predicted"/>
<reference evidence="1" key="1">
    <citation type="journal article" date="2014" name="Nat. Genet.">
        <title>Genome and transcriptome of the porcine whipworm Trichuris suis.</title>
        <authorList>
            <person name="Jex A.R."/>
            <person name="Nejsum P."/>
            <person name="Schwarz E.M."/>
            <person name="Hu L."/>
            <person name="Young N.D."/>
            <person name="Hall R.S."/>
            <person name="Korhonen P.K."/>
            <person name="Liao S."/>
            <person name="Thamsborg S."/>
            <person name="Xia J."/>
            <person name="Xu P."/>
            <person name="Wang S."/>
            <person name="Scheerlinck J.P."/>
            <person name="Hofmann A."/>
            <person name="Sternberg P.W."/>
            <person name="Wang J."/>
            <person name="Gasser R.B."/>
        </authorList>
    </citation>
    <scope>NUCLEOTIDE SEQUENCE [LARGE SCALE GENOMIC DNA]</scope>
    <source>
        <strain evidence="1">DCEP-RM93F</strain>
    </source>
</reference>
<dbReference type="AlphaFoldDB" id="A0A085NHE9"/>
<evidence type="ECO:0000313" key="1">
    <source>
        <dbReference type="EMBL" id="KFD68895.1"/>
    </source>
</evidence>
<name>A0A085NHE9_9BILA</name>
<dbReference type="Proteomes" id="UP000030758">
    <property type="component" value="Unassembled WGS sequence"/>
</dbReference>
<accession>A0A085NHE9</accession>
<dbReference type="EMBL" id="KL367500">
    <property type="protein sequence ID" value="KFD68895.1"/>
    <property type="molecule type" value="Genomic_DNA"/>
</dbReference>
<organism evidence="1">
    <name type="scientific">Trichuris suis</name>
    <name type="common">pig whipworm</name>
    <dbReference type="NCBI Taxonomy" id="68888"/>
    <lineage>
        <taxon>Eukaryota</taxon>
        <taxon>Metazoa</taxon>
        <taxon>Ecdysozoa</taxon>
        <taxon>Nematoda</taxon>
        <taxon>Enoplea</taxon>
        <taxon>Dorylaimia</taxon>
        <taxon>Trichinellida</taxon>
        <taxon>Trichuridae</taxon>
        <taxon>Trichuris</taxon>
    </lineage>
</organism>
<sequence>MISSQDDEEGMAKVFSSVHEAKAKKTKEESVAELFSSVEETKALSSAPTKRRIYLVAIEVIRMIW</sequence>
<gene>
    <name evidence="1" type="ORF">M514_18925</name>
</gene>